<dbReference type="GO" id="GO:0000768">
    <property type="term" value="P:syncytium formation by plasma membrane fusion"/>
    <property type="evidence" value="ECO:0007669"/>
    <property type="project" value="TreeGrafter"/>
</dbReference>
<dbReference type="Gene3D" id="2.60.40.3980">
    <property type="entry name" value="Cell-cell fusogen EFF/AFF, domain 3"/>
    <property type="match status" value="1"/>
</dbReference>
<dbReference type="PANTHER" id="PTHR37415:SF1">
    <property type="entry name" value="CELL FUSION PROTEIN AFF-1"/>
    <property type="match status" value="1"/>
</dbReference>
<dbReference type="Gene3D" id="2.60.98.60">
    <property type="entry name" value="Cell-cell fusogen EFF/AFF, domain 1"/>
    <property type="match status" value="2"/>
</dbReference>
<name>A0A0V1BFW7_TRISP</name>
<dbReference type="PANTHER" id="PTHR37415">
    <property type="entry name" value="EFF-1A"/>
    <property type="match status" value="1"/>
</dbReference>
<dbReference type="FunCoup" id="A0A0V1BFW7">
    <property type="interactions" value="28"/>
</dbReference>
<dbReference type="eggNOG" id="ENOG502RRTU">
    <property type="taxonomic scope" value="Eukaryota"/>
</dbReference>
<organism evidence="1 2">
    <name type="scientific">Trichinella spiralis</name>
    <name type="common">Trichina worm</name>
    <dbReference type="NCBI Taxonomy" id="6334"/>
    <lineage>
        <taxon>Eukaryota</taxon>
        <taxon>Metazoa</taxon>
        <taxon>Ecdysozoa</taxon>
        <taxon>Nematoda</taxon>
        <taxon>Enoplea</taxon>
        <taxon>Dorylaimia</taxon>
        <taxon>Trichinellida</taxon>
        <taxon>Trichinellidae</taxon>
        <taxon>Trichinella</taxon>
    </lineage>
</organism>
<dbReference type="InterPro" id="IPR043076">
    <property type="entry name" value="Fusogen_EFF/AFF_dom3"/>
</dbReference>
<dbReference type="InterPro" id="IPR029213">
    <property type="entry name" value="Fusogen_EFF/AFF"/>
</dbReference>
<proteinExistence type="predicted"/>
<dbReference type="EMBL" id="JYDH01000049">
    <property type="protein sequence ID" value="KRY35837.1"/>
    <property type="molecule type" value="Genomic_DNA"/>
</dbReference>
<gene>
    <name evidence="1" type="ORF">T01_2627</name>
</gene>
<accession>A0A0V1BFW7</accession>
<dbReference type="GO" id="GO:0044291">
    <property type="term" value="C:cell-cell contact zone"/>
    <property type="evidence" value="ECO:0007669"/>
    <property type="project" value="TreeGrafter"/>
</dbReference>
<dbReference type="InParanoid" id="A0A0V1BFW7"/>
<reference evidence="1 2" key="1">
    <citation type="submission" date="2015-01" db="EMBL/GenBank/DDBJ databases">
        <title>Evolution of Trichinella species and genotypes.</title>
        <authorList>
            <person name="Korhonen P.K."/>
            <person name="Edoardo P."/>
            <person name="Giuseppe L.R."/>
            <person name="Gasser R.B."/>
        </authorList>
    </citation>
    <scope>NUCLEOTIDE SEQUENCE [LARGE SCALE GENOMIC DNA]</scope>
    <source>
        <strain evidence="1">ISS3</strain>
    </source>
</reference>
<dbReference type="Pfam" id="PF14884">
    <property type="entry name" value="EFF-AFF"/>
    <property type="match status" value="1"/>
</dbReference>
<dbReference type="Proteomes" id="UP000054776">
    <property type="component" value="Unassembled WGS sequence"/>
</dbReference>
<dbReference type="AlphaFoldDB" id="A0A0V1BFW7"/>
<evidence type="ECO:0000313" key="2">
    <source>
        <dbReference type="Proteomes" id="UP000054776"/>
    </source>
</evidence>
<keyword evidence="2" id="KW-1185">Reference proteome</keyword>
<sequence>MNETVRRNLAMNLLAHGCSDFYHHHQQLQLSSRWRNLNSSHGWHESFHFSYGSDLFSPKPLSTLTLWRVLFVFAYSSSSLDTEHPVDHSLPLHAMFSPLFCLLLLLSYCSSSSSSSVLASKLQIPQCSRTSLVTGVMRSVNLDTTEMTMTTTMQTQIGLHETGCFFVNLHPDNRLSLNDTVEESILTSNTSLLHTLRYESTHQLYPVRQQYIFAIPEIDSDCICDCPGGDDHCAVDYAYKNCTGDNHSAFCVHTYHPHQSAAGCQLAGEADICCKLVVKPYQNRRYVAVQIGQPLTVATFHYQLYSKQHYDQWQMLHDQRFQAVSGQSQRVQLDQAGLQLQLGDLKPIWQLKEGMYVFDLNDENFTLRHGVPINRFHEYSGHKLGWLRWQSADKRWTVRNGRIKLQAAHFVQTVNCLAQEYAETYNADFYVPSKENGQKPFFLGHPVEQTERWIRTVKLVDRSSTSRQIQVEQNQSPPISILLSFNSTVGMTVLYHGSELGEFVATIHLDAHSNRFINITAMNCKGTLIGQLYRSNRQETTELVFSSYVGGEDRLQNSTIRIGAPATVNGSRWLCLQPYEKPKLQKCRWATFSAQPLPKVELPHRWTQAQGHCTDCNQISVNNFLKYLNPANWTQGVNGWSEAMAVGLEVAFYLLLAVILCAVCRRLICPVLRWTICGNGRTNANKL</sequence>
<dbReference type="STRING" id="6334.A0A0V1BFW7"/>
<dbReference type="OrthoDB" id="5916841at2759"/>
<evidence type="ECO:0000313" key="1">
    <source>
        <dbReference type="EMBL" id="KRY35837.1"/>
    </source>
</evidence>
<comment type="caution">
    <text evidence="1">The sequence shown here is derived from an EMBL/GenBank/DDBJ whole genome shotgun (WGS) entry which is preliminary data.</text>
</comment>
<protein>
    <submittedName>
        <fullName evidence="1">Uncharacterized protein</fullName>
    </submittedName>
</protein>